<evidence type="ECO:0000313" key="3">
    <source>
        <dbReference type="Proteomes" id="UP001258017"/>
    </source>
</evidence>
<dbReference type="EMBL" id="JAIFRP010004521">
    <property type="protein sequence ID" value="KAK2575136.1"/>
    <property type="molecule type" value="Genomic_DNA"/>
</dbReference>
<feature type="compositionally biased region" description="Low complexity" evidence="1">
    <location>
        <begin position="45"/>
        <end position="64"/>
    </location>
</feature>
<feature type="compositionally biased region" description="Polar residues" evidence="1">
    <location>
        <begin position="258"/>
        <end position="271"/>
    </location>
</feature>
<feature type="region of interest" description="Disordered" evidence="1">
    <location>
        <begin position="199"/>
        <end position="302"/>
    </location>
</feature>
<dbReference type="Proteomes" id="UP001258017">
    <property type="component" value="Unassembled WGS sequence"/>
</dbReference>
<evidence type="ECO:0000313" key="2">
    <source>
        <dbReference type="EMBL" id="KAK2575136.1"/>
    </source>
</evidence>
<proteinExistence type="predicted"/>
<protein>
    <submittedName>
        <fullName evidence="2">Uncharacterized protein</fullName>
    </submittedName>
</protein>
<dbReference type="AlphaFoldDB" id="A0AAD9R9U7"/>
<organism evidence="2 3">
    <name type="scientific">Odynerus spinipes</name>
    <dbReference type="NCBI Taxonomy" id="1348599"/>
    <lineage>
        <taxon>Eukaryota</taxon>
        <taxon>Metazoa</taxon>
        <taxon>Ecdysozoa</taxon>
        <taxon>Arthropoda</taxon>
        <taxon>Hexapoda</taxon>
        <taxon>Insecta</taxon>
        <taxon>Pterygota</taxon>
        <taxon>Neoptera</taxon>
        <taxon>Endopterygota</taxon>
        <taxon>Hymenoptera</taxon>
        <taxon>Apocrita</taxon>
        <taxon>Aculeata</taxon>
        <taxon>Vespoidea</taxon>
        <taxon>Vespidae</taxon>
        <taxon>Eumeninae</taxon>
        <taxon>Odynerus</taxon>
    </lineage>
</organism>
<feature type="compositionally biased region" description="Basic and acidic residues" evidence="1">
    <location>
        <begin position="240"/>
        <end position="257"/>
    </location>
</feature>
<feature type="compositionally biased region" description="Acidic residues" evidence="1">
    <location>
        <begin position="216"/>
        <end position="239"/>
    </location>
</feature>
<reference evidence="2" key="2">
    <citation type="journal article" date="2023" name="Commun. Biol.">
        <title>Intrasexual cuticular hydrocarbon dimorphism in a wasp sheds light on hydrocarbon biosynthesis genes in Hymenoptera.</title>
        <authorList>
            <person name="Moris V.C."/>
            <person name="Podsiadlowski L."/>
            <person name="Martin S."/>
            <person name="Oeyen J.P."/>
            <person name="Donath A."/>
            <person name="Petersen M."/>
            <person name="Wilbrandt J."/>
            <person name="Misof B."/>
            <person name="Liedtke D."/>
            <person name="Thamm M."/>
            <person name="Scheiner R."/>
            <person name="Schmitt T."/>
            <person name="Niehuis O."/>
        </authorList>
    </citation>
    <scope>NUCLEOTIDE SEQUENCE</scope>
    <source>
        <strain evidence="2">GBR_01_08_01A</strain>
    </source>
</reference>
<name>A0AAD9R9U7_9HYME</name>
<sequence>MKRAERKSFVRKIYRSVNKKPQKSDNLKASETSPVLTISDRNLKKPTISSTSKKTTTGNSKPNTQKSSLSRIPKDAAVHFGNFYGLHENARGRSGDTDQATKYFRNVDLKSSPKSEFTRQMVQKLERSAGTADYARQVSALLEDTVEPANFRVNPLPSENSIPDGKQNPTGYPLWYKDPYKMPITAKKEYQLLKEKYRNMNVDSNIQSETVVEESSTSEDERDDASLDEFEVEEDELEDERSAKESLKNESSDRSSSVDETNDESSVSYESSNDEDGSSIVSSEKEEENDDYETVDTALPVQ</sequence>
<reference evidence="2" key="1">
    <citation type="submission" date="2021-08" db="EMBL/GenBank/DDBJ databases">
        <authorList>
            <person name="Misof B."/>
            <person name="Oliver O."/>
            <person name="Podsiadlowski L."/>
            <person name="Donath A."/>
            <person name="Peters R."/>
            <person name="Mayer C."/>
            <person name="Rust J."/>
            <person name="Gunkel S."/>
            <person name="Lesny P."/>
            <person name="Martin S."/>
            <person name="Oeyen J.P."/>
            <person name="Petersen M."/>
            <person name="Panagiotis P."/>
            <person name="Wilbrandt J."/>
            <person name="Tanja T."/>
        </authorList>
    </citation>
    <scope>NUCLEOTIDE SEQUENCE</scope>
    <source>
        <strain evidence="2">GBR_01_08_01A</strain>
        <tissue evidence="2">Thorax + abdomen</tissue>
    </source>
</reference>
<feature type="region of interest" description="Disordered" evidence="1">
    <location>
        <begin position="1"/>
        <end position="71"/>
    </location>
</feature>
<evidence type="ECO:0000256" key="1">
    <source>
        <dbReference type="SAM" id="MobiDB-lite"/>
    </source>
</evidence>
<keyword evidence="3" id="KW-1185">Reference proteome</keyword>
<gene>
    <name evidence="2" type="ORF">KPH14_008853</name>
</gene>
<accession>A0AAD9R9U7</accession>
<feature type="compositionally biased region" description="Acidic residues" evidence="1">
    <location>
        <begin position="285"/>
        <end position="294"/>
    </location>
</feature>
<feature type="compositionally biased region" description="Basic residues" evidence="1">
    <location>
        <begin position="1"/>
        <end position="21"/>
    </location>
</feature>
<comment type="caution">
    <text evidence="2">The sequence shown here is derived from an EMBL/GenBank/DDBJ whole genome shotgun (WGS) entry which is preliminary data.</text>
</comment>
<feature type="compositionally biased region" description="Polar residues" evidence="1">
    <location>
        <begin position="29"/>
        <end position="40"/>
    </location>
</feature>